<dbReference type="GO" id="GO:0015031">
    <property type="term" value="P:protein transport"/>
    <property type="evidence" value="ECO:0007669"/>
    <property type="project" value="UniProtKB-KW"/>
</dbReference>
<protein>
    <submittedName>
        <fullName evidence="9">Biopolymer transport protein ExbD</fullName>
    </submittedName>
</protein>
<feature type="transmembrane region" description="Helical" evidence="8">
    <location>
        <begin position="12"/>
        <end position="34"/>
    </location>
</feature>
<proteinExistence type="inferred from homology"/>
<dbReference type="GO" id="GO:0005886">
    <property type="term" value="C:plasma membrane"/>
    <property type="evidence" value="ECO:0007669"/>
    <property type="project" value="UniProtKB-SubCell"/>
</dbReference>
<dbReference type="Pfam" id="PF02472">
    <property type="entry name" value="ExbD"/>
    <property type="match status" value="1"/>
</dbReference>
<comment type="similarity">
    <text evidence="2 7">Belongs to the ExbD/TolR family.</text>
</comment>
<keyword evidence="3" id="KW-1003">Cell membrane</keyword>
<dbReference type="InterPro" id="IPR003400">
    <property type="entry name" value="ExbD"/>
</dbReference>
<evidence type="ECO:0000256" key="3">
    <source>
        <dbReference type="ARBA" id="ARBA00022475"/>
    </source>
</evidence>
<dbReference type="AlphaFoldDB" id="A0A1M5J8X2"/>
<accession>A0A1M5J8X2</accession>
<keyword evidence="7" id="KW-0813">Transport</keyword>
<dbReference type="STRING" id="634436.SAMN05216361_1985"/>
<dbReference type="EMBL" id="FQWD01000003">
    <property type="protein sequence ID" value="SHG36795.1"/>
    <property type="molecule type" value="Genomic_DNA"/>
</dbReference>
<keyword evidence="7" id="KW-0653">Protein transport</keyword>
<keyword evidence="4 7" id="KW-0812">Transmembrane</keyword>
<sequence length="140" mass="15597">MLLSPSRKKPSIGLTPLIDVVFILLIFFMLVMQFQQFQQNPINLQKQTERGANVVESESITVLDNNTCEWQSAQQSCKDVLNHLLQRQPDRVMVGYAPSATLQQVMHWHDKFITSGLTVSLAVPVKNENGGSEASTGGLQ</sequence>
<dbReference type="RefSeq" id="WP_073321743.1">
    <property type="nucleotide sequence ID" value="NZ_FQWD01000003.1"/>
</dbReference>
<evidence type="ECO:0000313" key="10">
    <source>
        <dbReference type="Proteomes" id="UP000184520"/>
    </source>
</evidence>
<dbReference type="Proteomes" id="UP000184520">
    <property type="component" value="Unassembled WGS sequence"/>
</dbReference>
<evidence type="ECO:0000256" key="2">
    <source>
        <dbReference type="ARBA" id="ARBA00005811"/>
    </source>
</evidence>
<comment type="subcellular location">
    <subcellularLocation>
        <location evidence="1">Cell membrane</location>
        <topology evidence="1">Single-pass membrane protein</topology>
    </subcellularLocation>
    <subcellularLocation>
        <location evidence="7">Cell membrane</location>
        <topology evidence="7">Single-pass type II membrane protein</topology>
    </subcellularLocation>
</comment>
<organism evidence="9 10">
    <name type="scientific">Marisediminitalea aggregata</name>
    <dbReference type="NCBI Taxonomy" id="634436"/>
    <lineage>
        <taxon>Bacteria</taxon>
        <taxon>Pseudomonadati</taxon>
        <taxon>Pseudomonadota</taxon>
        <taxon>Gammaproteobacteria</taxon>
        <taxon>Alteromonadales</taxon>
        <taxon>Alteromonadaceae</taxon>
        <taxon>Marisediminitalea</taxon>
    </lineage>
</organism>
<evidence type="ECO:0000313" key="9">
    <source>
        <dbReference type="EMBL" id="SHG36795.1"/>
    </source>
</evidence>
<dbReference type="GO" id="GO:0022857">
    <property type="term" value="F:transmembrane transporter activity"/>
    <property type="evidence" value="ECO:0007669"/>
    <property type="project" value="InterPro"/>
</dbReference>
<keyword evidence="6 8" id="KW-0472">Membrane</keyword>
<keyword evidence="10" id="KW-1185">Reference proteome</keyword>
<evidence type="ECO:0000256" key="6">
    <source>
        <dbReference type="ARBA" id="ARBA00023136"/>
    </source>
</evidence>
<evidence type="ECO:0000256" key="5">
    <source>
        <dbReference type="ARBA" id="ARBA00022989"/>
    </source>
</evidence>
<gene>
    <name evidence="9" type="ORF">SAMN05216361_1985</name>
</gene>
<keyword evidence="5 8" id="KW-1133">Transmembrane helix</keyword>
<name>A0A1M5J8X2_9ALTE</name>
<evidence type="ECO:0000256" key="4">
    <source>
        <dbReference type="ARBA" id="ARBA00022692"/>
    </source>
</evidence>
<evidence type="ECO:0000256" key="7">
    <source>
        <dbReference type="RuleBase" id="RU003879"/>
    </source>
</evidence>
<evidence type="ECO:0000256" key="8">
    <source>
        <dbReference type="SAM" id="Phobius"/>
    </source>
</evidence>
<evidence type="ECO:0000256" key="1">
    <source>
        <dbReference type="ARBA" id="ARBA00004162"/>
    </source>
</evidence>
<reference evidence="10" key="1">
    <citation type="submission" date="2016-11" db="EMBL/GenBank/DDBJ databases">
        <authorList>
            <person name="Varghese N."/>
            <person name="Submissions S."/>
        </authorList>
    </citation>
    <scope>NUCLEOTIDE SEQUENCE [LARGE SCALE GENOMIC DNA]</scope>
    <source>
        <strain evidence="10">CGMCC 1.8995</strain>
    </source>
</reference>